<sequence>MLKFKILGEESKSAKRGQCYRFSHIILQPFLKKDFGGHWRTVHPEHIEYYEDLFYEALEQIETEPAKEEKKLKKTIITCGNGYLDAILQLGSK</sequence>
<organism evidence="1 2">
    <name type="scientific">Mucilaginibacter gracilis</name>
    <dbReference type="NCBI Taxonomy" id="423350"/>
    <lineage>
        <taxon>Bacteria</taxon>
        <taxon>Pseudomonadati</taxon>
        <taxon>Bacteroidota</taxon>
        <taxon>Sphingobacteriia</taxon>
        <taxon>Sphingobacteriales</taxon>
        <taxon>Sphingobacteriaceae</taxon>
        <taxon>Mucilaginibacter</taxon>
    </lineage>
</organism>
<dbReference type="EMBL" id="RBKU01000001">
    <property type="protein sequence ID" value="RKR84021.1"/>
    <property type="molecule type" value="Genomic_DNA"/>
</dbReference>
<keyword evidence="2" id="KW-1185">Reference proteome</keyword>
<evidence type="ECO:0000313" key="2">
    <source>
        <dbReference type="Proteomes" id="UP000268007"/>
    </source>
</evidence>
<protein>
    <submittedName>
        <fullName evidence="1">Uncharacterized protein</fullName>
    </submittedName>
</protein>
<dbReference type="AlphaFoldDB" id="A0A495J5L7"/>
<name>A0A495J5L7_9SPHI</name>
<proteinExistence type="predicted"/>
<reference evidence="1 2" key="1">
    <citation type="submission" date="2018-10" db="EMBL/GenBank/DDBJ databases">
        <title>Genomic Encyclopedia of Archaeal and Bacterial Type Strains, Phase II (KMG-II): from individual species to whole genera.</title>
        <authorList>
            <person name="Goeker M."/>
        </authorList>
    </citation>
    <scope>NUCLEOTIDE SEQUENCE [LARGE SCALE GENOMIC DNA]</scope>
    <source>
        <strain evidence="1 2">DSM 18602</strain>
    </source>
</reference>
<evidence type="ECO:0000313" key="1">
    <source>
        <dbReference type="EMBL" id="RKR84021.1"/>
    </source>
</evidence>
<comment type="caution">
    <text evidence="1">The sequence shown here is derived from an EMBL/GenBank/DDBJ whole genome shotgun (WGS) entry which is preliminary data.</text>
</comment>
<accession>A0A495J5L7</accession>
<dbReference type="Proteomes" id="UP000268007">
    <property type="component" value="Unassembled WGS sequence"/>
</dbReference>
<gene>
    <name evidence="1" type="ORF">BDD43_4239</name>
</gene>